<dbReference type="RefSeq" id="WP_131581078.1">
    <property type="nucleotide sequence ID" value="NZ_SJZJ01000001.1"/>
</dbReference>
<evidence type="ECO:0000313" key="3">
    <source>
        <dbReference type="Proteomes" id="UP000295453"/>
    </source>
</evidence>
<accession>A0A4R1CL63</accession>
<reference evidence="2 3" key="1">
    <citation type="submission" date="2019-03" db="EMBL/GenBank/DDBJ databases">
        <authorList>
            <person name="Kim M.K.M."/>
        </authorList>
    </citation>
    <scope>NUCLEOTIDE SEQUENCE [LARGE SCALE GENOMIC DNA]</scope>
    <source>
        <strain evidence="2 3">18JY15-6</strain>
    </source>
</reference>
<dbReference type="AlphaFoldDB" id="A0A4R1CL63"/>
<comment type="caution">
    <text evidence="2">The sequence shown here is derived from an EMBL/GenBank/DDBJ whole genome shotgun (WGS) entry which is preliminary data.</text>
</comment>
<dbReference type="OrthoDB" id="2079373at2"/>
<dbReference type="Proteomes" id="UP000295453">
    <property type="component" value="Unassembled WGS sequence"/>
</dbReference>
<evidence type="ECO:0000313" key="2">
    <source>
        <dbReference type="EMBL" id="TCJ31195.1"/>
    </source>
</evidence>
<keyword evidence="3" id="KW-1185">Reference proteome</keyword>
<dbReference type="InterPro" id="IPR045690">
    <property type="entry name" value="DUF6055"/>
</dbReference>
<gene>
    <name evidence="2" type="ORF">EPD65_01085</name>
</gene>
<organism evidence="2 3">
    <name type="scientific">Nocardioides jejuensis</name>
    <dbReference type="NCBI Taxonomy" id="2502782"/>
    <lineage>
        <taxon>Bacteria</taxon>
        <taxon>Bacillati</taxon>
        <taxon>Actinomycetota</taxon>
        <taxon>Actinomycetes</taxon>
        <taxon>Propionibacteriales</taxon>
        <taxon>Nocardioidaceae</taxon>
        <taxon>Nocardioides</taxon>
    </lineage>
</organism>
<dbReference type="NCBIfam" id="NF045524">
    <property type="entry name" value="MXAN_6640_HExxH"/>
    <property type="match status" value="1"/>
</dbReference>
<protein>
    <recommendedName>
        <fullName evidence="4">Peptidase M6-like domain-containing protein</fullName>
    </recommendedName>
</protein>
<feature type="signal peptide" evidence="1">
    <location>
        <begin position="1"/>
        <end position="30"/>
    </location>
</feature>
<sequence>MRRRSTQALLGALLLPVALTPAVVSSPASAKEHRVPAQSSPAAEKALDRVLDLMGKRAPSAHGRPTDATLALLNLRRHYSSLDSADRRTAHGLFARPDSASGSADQTESAWSLDTAETAALQQSCNDRFCVHWVPSGTPDDSGAPSHNGATQSYVNAAVAAMSTSWDAEVTTMGYDRPDGDGTEDGGQDLVDLYLVDTATPDNLTLGYAYPENSSEPAEDAGYVDFGYDGFAVVDNDMAELAGTGTGTAVALRTAIAHEFFHLIQFGYDIYESPWLMESTASWMEHQVYPADNGNPHALKYSSMRNPWLPLDTENGGTEYGNWVYQQLTTERLGTDTVLHIWQNAGSQGGDNTRSSMETAYNEAGSSALNEFRMFLAASMAPRRYWSEGDDFYPAATMAKNWTLSTAKKSTGKWWASADHMAAVDFSIKPDAHLTGPWKLRLTADPRVTLNNTGYVMVVYKDGHIGTSPLIFNRGDKLVRSMPFSSKSVSRVGVSLGNASGWQDGHVYDFRFDIWR</sequence>
<feature type="chain" id="PRO_5020847152" description="Peptidase M6-like domain-containing protein" evidence="1">
    <location>
        <begin position="31"/>
        <end position="516"/>
    </location>
</feature>
<evidence type="ECO:0008006" key="4">
    <source>
        <dbReference type="Google" id="ProtNLM"/>
    </source>
</evidence>
<name>A0A4R1CL63_9ACTN</name>
<dbReference type="Pfam" id="PF19527">
    <property type="entry name" value="DUF6055"/>
    <property type="match status" value="1"/>
</dbReference>
<proteinExistence type="predicted"/>
<keyword evidence="1" id="KW-0732">Signal</keyword>
<evidence type="ECO:0000256" key="1">
    <source>
        <dbReference type="SAM" id="SignalP"/>
    </source>
</evidence>
<dbReference type="EMBL" id="SJZJ01000001">
    <property type="protein sequence ID" value="TCJ31195.1"/>
    <property type="molecule type" value="Genomic_DNA"/>
</dbReference>